<dbReference type="KEGG" id="msl:Msil_3441"/>
<protein>
    <submittedName>
        <fullName evidence="1">Uncharacterized protein</fullName>
    </submittedName>
</protein>
<dbReference type="OrthoDB" id="8895600at2"/>
<organism evidence="1 2">
    <name type="scientific">Methylocella silvestris (strain DSM 15510 / CIP 108128 / LMG 27833 / NCIMB 13906 / BL2)</name>
    <dbReference type="NCBI Taxonomy" id="395965"/>
    <lineage>
        <taxon>Bacteria</taxon>
        <taxon>Pseudomonadati</taxon>
        <taxon>Pseudomonadota</taxon>
        <taxon>Alphaproteobacteria</taxon>
        <taxon>Hyphomicrobiales</taxon>
        <taxon>Beijerinckiaceae</taxon>
        <taxon>Methylocella</taxon>
    </lineage>
</organism>
<accession>B8ETI4</accession>
<proteinExistence type="predicted"/>
<reference evidence="1 2" key="1">
    <citation type="journal article" date="2010" name="J. Bacteriol.">
        <title>Complete genome sequence of the aerobic facultative methanotroph Methylocella silvestris BL2.</title>
        <authorList>
            <person name="Chen Y."/>
            <person name="Crombie A."/>
            <person name="Rahman M.T."/>
            <person name="Dedysh S.N."/>
            <person name="Liesack W."/>
            <person name="Stott M.B."/>
            <person name="Alam M."/>
            <person name="Theisen A.R."/>
            <person name="Murrell J.C."/>
            <person name="Dunfield P.F."/>
        </authorList>
    </citation>
    <scope>NUCLEOTIDE SEQUENCE [LARGE SCALE GENOMIC DNA]</scope>
    <source>
        <strain evidence="2">DSM 15510 / CIP 108128 / LMG 27833 / NCIMB 13906 / BL2</strain>
    </source>
</reference>
<keyword evidence="2" id="KW-1185">Reference proteome</keyword>
<dbReference type="Proteomes" id="UP000002257">
    <property type="component" value="Chromosome"/>
</dbReference>
<evidence type="ECO:0000313" key="1">
    <source>
        <dbReference type="EMBL" id="ACK52336.1"/>
    </source>
</evidence>
<sequence>MMVSGNRASTVSPPVAPLIDDNTFDVLNAIYLHKMATPKHVAEVSELAEPQVESILKRQQSEEAVIDLGGSFVLGEKGTAKVLAFYREVYAPLRAQAGVIAWYDKFETSLNQQFIKAVSDWQTSAGDDRAREKMTKLVERMIRTLRQITSDVSRYEKYANRFARAMALADRGEDDFVCKPTVDSMHNIWFEFHEDILALIGRPRDV</sequence>
<dbReference type="STRING" id="395965.Msil_3441"/>
<name>B8ETI4_METSB</name>
<dbReference type="HOGENOM" id="CLU_110202_0_0_5"/>
<dbReference type="eggNOG" id="ENOG5031VSF">
    <property type="taxonomic scope" value="Bacteria"/>
</dbReference>
<dbReference type="RefSeq" id="WP_012592405.1">
    <property type="nucleotide sequence ID" value="NC_011666.1"/>
</dbReference>
<dbReference type="EMBL" id="CP001280">
    <property type="protein sequence ID" value="ACK52336.1"/>
    <property type="molecule type" value="Genomic_DNA"/>
</dbReference>
<dbReference type="AlphaFoldDB" id="B8ETI4"/>
<evidence type="ECO:0000313" key="2">
    <source>
        <dbReference type="Proteomes" id="UP000002257"/>
    </source>
</evidence>
<gene>
    <name evidence="1" type="ordered locus">Msil_3441</name>
</gene>